<gene>
    <name evidence="1" type="ORF">CK203_058452</name>
</gene>
<organism evidence="1 2">
    <name type="scientific">Vitis vinifera</name>
    <name type="common">Grape</name>
    <dbReference type="NCBI Taxonomy" id="29760"/>
    <lineage>
        <taxon>Eukaryota</taxon>
        <taxon>Viridiplantae</taxon>
        <taxon>Streptophyta</taxon>
        <taxon>Embryophyta</taxon>
        <taxon>Tracheophyta</taxon>
        <taxon>Spermatophyta</taxon>
        <taxon>Magnoliopsida</taxon>
        <taxon>eudicotyledons</taxon>
        <taxon>Gunneridae</taxon>
        <taxon>Pentapetalae</taxon>
        <taxon>rosids</taxon>
        <taxon>Vitales</taxon>
        <taxon>Vitaceae</taxon>
        <taxon>Viteae</taxon>
        <taxon>Vitis</taxon>
    </lineage>
</organism>
<dbReference type="Proteomes" id="UP000288805">
    <property type="component" value="Unassembled WGS sequence"/>
</dbReference>
<protein>
    <submittedName>
        <fullName evidence="1">Uncharacterized protein</fullName>
    </submittedName>
</protein>
<reference evidence="1 2" key="1">
    <citation type="journal article" date="2018" name="PLoS Genet.">
        <title>Population sequencing reveals clonal diversity and ancestral inbreeding in the grapevine cultivar Chardonnay.</title>
        <authorList>
            <person name="Roach M.J."/>
            <person name="Johnson D.L."/>
            <person name="Bohlmann J."/>
            <person name="van Vuuren H.J."/>
            <person name="Jones S.J."/>
            <person name="Pretorius I.S."/>
            <person name="Schmidt S.A."/>
            <person name="Borneman A.R."/>
        </authorList>
    </citation>
    <scope>NUCLEOTIDE SEQUENCE [LARGE SCALE GENOMIC DNA]</scope>
    <source>
        <strain evidence="2">cv. Chardonnay</strain>
        <tissue evidence="1">Leaf</tissue>
    </source>
</reference>
<dbReference type="EMBL" id="QGNW01000300">
    <property type="protein sequence ID" value="RVW78181.1"/>
    <property type="molecule type" value="Genomic_DNA"/>
</dbReference>
<evidence type="ECO:0000313" key="2">
    <source>
        <dbReference type="Proteomes" id="UP000288805"/>
    </source>
</evidence>
<sequence>MSSHVLSFQTLYKVFLKSYPKTQLISSIPLEEALQIPEWKTIIKEEIRALEKNGALKLAELPKGKNPVRVSGSS</sequence>
<name>A0A438H1R9_VITVI</name>
<comment type="caution">
    <text evidence="1">The sequence shown here is derived from an EMBL/GenBank/DDBJ whole genome shotgun (WGS) entry which is preliminary data.</text>
</comment>
<proteinExistence type="predicted"/>
<evidence type="ECO:0000313" key="1">
    <source>
        <dbReference type="EMBL" id="RVW78181.1"/>
    </source>
</evidence>
<dbReference type="AlphaFoldDB" id="A0A438H1R9"/>
<accession>A0A438H1R9</accession>